<comment type="caution">
    <text evidence="3">The sequence shown here is derived from an EMBL/GenBank/DDBJ whole genome shotgun (WGS) entry which is preliminary data.</text>
</comment>
<accession>A0A7Y9FG04</accession>
<keyword evidence="1" id="KW-1133">Transmembrane helix</keyword>
<protein>
    <submittedName>
        <fullName evidence="3">Uncharacterized protein</fullName>
    </submittedName>
</protein>
<reference evidence="2 5" key="2">
    <citation type="submission" date="2021-01" db="EMBL/GenBank/DDBJ databases">
        <title>Whole genome shotgun sequence of Cellulomonas oligotrophica NBRC 109435.</title>
        <authorList>
            <person name="Komaki H."/>
            <person name="Tamura T."/>
        </authorList>
    </citation>
    <scope>NUCLEOTIDE SEQUENCE [LARGE SCALE GENOMIC DNA]</scope>
    <source>
        <strain evidence="2 5">NBRC 109435</strain>
    </source>
</reference>
<proteinExistence type="predicted"/>
<dbReference type="Proteomes" id="UP000618382">
    <property type="component" value="Unassembled WGS sequence"/>
</dbReference>
<organism evidence="3 4">
    <name type="scientific">Cellulomonas oligotrophica</name>
    <dbReference type="NCBI Taxonomy" id="931536"/>
    <lineage>
        <taxon>Bacteria</taxon>
        <taxon>Bacillati</taxon>
        <taxon>Actinomycetota</taxon>
        <taxon>Actinomycetes</taxon>
        <taxon>Micrococcales</taxon>
        <taxon>Cellulomonadaceae</taxon>
        <taxon>Cellulomonas</taxon>
    </lineage>
</organism>
<feature type="transmembrane region" description="Helical" evidence="1">
    <location>
        <begin position="64"/>
        <end position="84"/>
    </location>
</feature>
<dbReference type="EMBL" id="BONN01000004">
    <property type="protein sequence ID" value="GIG32787.1"/>
    <property type="molecule type" value="Genomic_DNA"/>
</dbReference>
<name>A0A7Y9FG04_9CELL</name>
<dbReference type="RefSeq" id="WP_140457972.1">
    <property type="nucleotide sequence ID" value="NZ_BAABFI010000001.1"/>
</dbReference>
<feature type="transmembrane region" description="Helical" evidence="1">
    <location>
        <begin position="40"/>
        <end position="57"/>
    </location>
</feature>
<reference evidence="3 4" key="1">
    <citation type="submission" date="2020-07" db="EMBL/GenBank/DDBJ databases">
        <title>Sequencing the genomes of 1000 actinobacteria strains.</title>
        <authorList>
            <person name="Klenk H.-P."/>
        </authorList>
    </citation>
    <scope>NUCLEOTIDE SEQUENCE [LARGE SCALE GENOMIC DNA]</scope>
    <source>
        <strain evidence="3 4">DSM 24482</strain>
    </source>
</reference>
<gene>
    <name evidence="3" type="ORF">BKA21_001871</name>
    <name evidence="2" type="ORF">Col01nite_19460</name>
</gene>
<keyword evidence="5" id="KW-1185">Reference proteome</keyword>
<evidence type="ECO:0000313" key="2">
    <source>
        <dbReference type="EMBL" id="GIG32787.1"/>
    </source>
</evidence>
<evidence type="ECO:0000313" key="5">
    <source>
        <dbReference type="Proteomes" id="UP000618382"/>
    </source>
</evidence>
<evidence type="ECO:0000313" key="3">
    <source>
        <dbReference type="EMBL" id="NYD86322.1"/>
    </source>
</evidence>
<sequence length="201" mass="19496">MSEGPGGALPVARAVATAGTSLAVTAAAHAAAGGALPDALGAALLGAVALLAGATVARRRLRAVTLVPVLGVLQVVLHAGFTFFSPAGTVAGGGTHAAHGAGHLLVTTGAGHPSHTSAGMVVAHVVAVALVAALMLGADAGAHAVVRTLSRVAPLLRHVVTAVVTPPRVPVEAVGVVLPRALLVVRDARRRGPPRALPAGC</sequence>
<feature type="transmembrane region" description="Helical" evidence="1">
    <location>
        <begin position="121"/>
        <end position="146"/>
    </location>
</feature>
<evidence type="ECO:0000313" key="4">
    <source>
        <dbReference type="Proteomes" id="UP000577956"/>
    </source>
</evidence>
<dbReference type="Proteomes" id="UP000577956">
    <property type="component" value="Unassembled WGS sequence"/>
</dbReference>
<keyword evidence="1" id="KW-0472">Membrane</keyword>
<evidence type="ECO:0000256" key="1">
    <source>
        <dbReference type="SAM" id="Phobius"/>
    </source>
</evidence>
<dbReference type="EMBL" id="JACCBK010000001">
    <property type="protein sequence ID" value="NYD86322.1"/>
    <property type="molecule type" value="Genomic_DNA"/>
</dbReference>
<keyword evidence="1" id="KW-0812">Transmembrane</keyword>
<dbReference type="AlphaFoldDB" id="A0A7Y9FG04"/>